<dbReference type="GO" id="GO:0016787">
    <property type="term" value="F:hydrolase activity"/>
    <property type="evidence" value="ECO:0007669"/>
    <property type="project" value="UniProtKB-KW"/>
</dbReference>
<dbReference type="RefSeq" id="WP_150157778.1">
    <property type="nucleotide sequence ID" value="NZ_CP043960.1"/>
</dbReference>
<proteinExistence type="predicted"/>
<dbReference type="InterPro" id="IPR029058">
    <property type="entry name" value="AB_hydrolase_fold"/>
</dbReference>
<reference evidence="1 2" key="1">
    <citation type="submission" date="2019-09" db="EMBL/GenBank/DDBJ databases">
        <title>Draft genome sequence of the Ebosin-producing strain Streptomyces sp. 139.</title>
        <authorList>
            <person name="Ai L."/>
            <person name="Geng M."/>
            <person name="Ma M."/>
            <person name="Bai L."/>
        </authorList>
    </citation>
    <scope>NUCLEOTIDE SEQUENCE [LARGE SCALE GENOMIC DNA]</scope>
    <source>
        <strain evidence="1 2">139</strain>
        <plasmid evidence="1 2">unnamed1</plasmid>
    </source>
</reference>
<keyword evidence="1" id="KW-0614">Plasmid</keyword>
<geneLocation type="plasmid" evidence="1 2">
    <name>unnamed1</name>
</geneLocation>
<keyword evidence="1" id="KW-0378">Hydrolase</keyword>
<name>A0ABX6A1N2_STRTE</name>
<accession>A0ABX6A1N2</accession>
<protein>
    <submittedName>
        <fullName evidence="1">Alpha/beta hydrolase</fullName>
    </submittedName>
</protein>
<sequence>MAPQSPASYKPADPRLTARTATGQLVNKCVPKRLWNSVRTLTTKDGKHLSTLILGKGTNVVYFGHQYGGQICNFLDLAEEMAARGYRVILPEFRGYVASEAADTSSPLDMRAAFDELKLLPARHVFLAGASCGGTTAVVEGVRSGIPVVGLMLLSSPARCDGDAVSAVKNIEQPSLFMVAHEDMQGRHEKQLREVYEASPAKEKQFVVVDGEAHGTLMLHGDDAADARRTKVIDFMAHTYVAALRK</sequence>
<dbReference type="EMBL" id="CP043960">
    <property type="protein sequence ID" value="QER90504.1"/>
    <property type="molecule type" value="Genomic_DNA"/>
</dbReference>
<keyword evidence="2" id="KW-1185">Reference proteome</keyword>
<gene>
    <name evidence="1" type="ORF">F3L20_33335</name>
</gene>
<dbReference type="SUPFAM" id="SSF53474">
    <property type="entry name" value="alpha/beta-Hydrolases"/>
    <property type="match status" value="1"/>
</dbReference>
<dbReference type="Proteomes" id="UP000324308">
    <property type="component" value="Plasmid unnamed1"/>
</dbReference>
<organism evidence="1 2">
    <name type="scientific">Streptomyces tendae</name>
    <dbReference type="NCBI Taxonomy" id="1932"/>
    <lineage>
        <taxon>Bacteria</taxon>
        <taxon>Bacillati</taxon>
        <taxon>Actinomycetota</taxon>
        <taxon>Actinomycetes</taxon>
        <taxon>Kitasatosporales</taxon>
        <taxon>Streptomycetaceae</taxon>
        <taxon>Streptomyces</taxon>
    </lineage>
</organism>
<evidence type="ECO:0000313" key="1">
    <source>
        <dbReference type="EMBL" id="QER90504.1"/>
    </source>
</evidence>
<evidence type="ECO:0000313" key="2">
    <source>
        <dbReference type="Proteomes" id="UP000324308"/>
    </source>
</evidence>
<dbReference type="Gene3D" id="3.40.50.1820">
    <property type="entry name" value="alpha/beta hydrolase"/>
    <property type="match status" value="1"/>
</dbReference>